<evidence type="ECO:0000256" key="7">
    <source>
        <dbReference type="ARBA" id="ARBA00023033"/>
    </source>
</evidence>
<organism evidence="10 11">
    <name type="scientific">Cordylochernes scorpioides</name>
    <dbReference type="NCBI Taxonomy" id="51811"/>
    <lineage>
        <taxon>Eukaryota</taxon>
        <taxon>Metazoa</taxon>
        <taxon>Ecdysozoa</taxon>
        <taxon>Arthropoda</taxon>
        <taxon>Chelicerata</taxon>
        <taxon>Arachnida</taxon>
        <taxon>Pseudoscorpiones</taxon>
        <taxon>Cheliferoidea</taxon>
        <taxon>Chernetidae</taxon>
        <taxon>Cordylochernes</taxon>
    </lineage>
</organism>
<keyword evidence="6 9" id="KW-0408">Iron</keyword>
<evidence type="ECO:0000256" key="3">
    <source>
        <dbReference type="ARBA" id="ARBA00022617"/>
    </source>
</evidence>
<dbReference type="EMBL" id="CP092883">
    <property type="protein sequence ID" value="UYV82563.1"/>
    <property type="molecule type" value="Genomic_DNA"/>
</dbReference>
<accession>A0ABY6LN18</accession>
<dbReference type="PRINTS" id="PR00465">
    <property type="entry name" value="EP450IV"/>
</dbReference>
<keyword evidence="5 9" id="KW-0560">Oxidoreductase</keyword>
<comment type="function">
    <text evidence="8">Cytochromes P450 are a group of heme-thiolate monooxygenases. They oxidize a variety of structurally unrelated compounds, including steroids, fatty acids, and xenobiotics.</text>
</comment>
<evidence type="ECO:0000256" key="9">
    <source>
        <dbReference type="RuleBase" id="RU000461"/>
    </source>
</evidence>
<evidence type="ECO:0000313" key="10">
    <source>
        <dbReference type="EMBL" id="UYV82563.1"/>
    </source>
</evidence>
<evidence type="ECO:0000313" key="11">
    <source>
        <dbReference type="Proteomes" id="UP001235939"/>
    </source>
</evidence>
<dbReference type="Pfam" id="PF00067">
    <property type="entry name" value="p450"/>
    <property type="match status" value="2"/>
</dbReference>
<evidence type="ECO:0000256" key="4">
    <source>
        <dbReference type="ARBA" id="ARBA00022723"/>
    </source>
</evidence>
<dbReference type="Proteomes" id="UP001235939">
    <property type="component" value="Chromosome 21"/>
</dbReference>
<dbReference type="InterPro" id="IPR036396">
    <property type="entry name" value="Cyt_P450_sf"/>
</dbReference>
<dbReference type="PANTHER" id="PTHR24302">
    <property type="entry name" value="CYTOCHROME P450 FAMILY 3"/>
    <property type="match status" value="1"/>
</dbReference>
<dbReference type="InterPro" id="IPR002403">
    <property type="entry name" value="Cyt_P450_E_grp-IV"/>
</dbReference>
<dbReference type="Gene3D" id="1.10.630.10">
    <property type="entry name" value="Cytochrome P450"/>
    <property type="match status" value="2"/>
</dbReference>
<reference evidence="10 11" key="1">
    <citation type="submission" date="2022-01" db="EMBL/GenBank/DDBJ databases">
        <title>A chromosomal length assembly of Cordylochernes scorpioides.</title>
        <authorList>
            <person name="Zeh D."/>
            <person name="Zeh J."/>
        </authorList>
    </citation>
    <scope>NUCLEOTIDE SEQUENCE [LARGE SCALE GENOMIC DNA]</scope>
    <source>
        <strain evidence="10">IN4F17</strain>
        <tissue evidence="10">Whole Body</tissue>
    </source>
</reference>
<gene>
    <name evidence="10" type="ORF">LAZ67_21002768</name>
</gene>
<protein>
    <submittedName>
        <fullName evidence="10">Uncharacterized protein</fullName>
    </submittedName>
</protein>
<evidence type="ECO:0000256" key="5">
    <source>
        <dbReference type="ARBA" id="ARBA00023002"/>
    </source>
</evidence>
<name>A0ABY6LN18_9ARAC</name>
<dbReference type="InterPro" id="IPR050705">
    <property type="entry name" value="Cytochrome_P450_3A"/>
</dbReference>
<evidence type="ECO:0000256" key="2">
    <source>
        <dbReference type="ARBA" id="ARBA00010617"/>
    </source>
</evidence>
<dbReference type="PANTHER" id="PTHR24302:SF15">
    <property type="entry name" value="FATTY-ACID PEROXYGENASE"/>
    <property type="match status" value="1"/>
</dbReference>
<keyword evidence="11" id="KW-1185">Reference proteome</keyword>
<dbReference type="PROSITE" id="PS00086">
    <property type="entry name" value="CYTOCHROME_P450"/>
    <property type="match status" value="1"/>
</dbReference>
<evidence type="ECO:0000256" key="8">
    <source>
        <dbReference type="ARBA" id="ARBA00043906"/>
    </source>
</evidence>
<keyword evidence="7 9" id="KW-0503">Monooxygenase</keyword>
<dbReference type="SUPFAM" id="SSF48264">
    <property type="entry name" value="Cytochrome P450"/>
    <property type="match status" value="2"/>
</dbReference>
<keyword evidence="4 9" id="KW-0479">Metal-binding</keyword>
<feature type="non-terminal residue" evidence="10">
    <location>
        <position position="1"/>
    </location>
</feature>
<comment type="function">
    <text evidence="1">May be involved in the metabolism of insect hormones and in the breakdown of synthetic insecticides.</text>
</comment>
<proteinExistence type="inferred from homology"/>
<dbReference type="InterPro" id="IPR017972">
    <property type="entry name" value="Cyt_P450_CS"/>
</dbReference>
<keyword evidence="3 9" id="KW-0349">Heme</keyword>
<evidence type="ECO:0000256" key="1">
    <source>
        <dbReference type="ARBA" id="ARBA00003690"/>
    </source>
</evidence>
<comment type="similarity">
    <text evidence="2 9">Belongs to the cytochrome P450 family.</text>
</comment>
<evidence type="ECO:0000256" key="6">
    <source>
        <dbReference type="ARBA" id="ARBA00023004"/>
    </source>
</evidence>
<dbReference type="InterPro" id="IPR001128">
    <property type="entry name" value="Cyt_P450"/>
</dbReference>
<sequence length="265" mass="30504">MPNWLVFNLAVTQTSLCVRTERQSVEDYKLSDQDIVLPKDIIIQFPIHAIHYQKDFYPEPEKFDPERFLPENRDKIRPFTYLPFGAGPRNCIAERFALLEIKLCLAKVIRSFVFHRVPETSVCKFIFVYNIYSWTKLPVVDRFVCSIQDIDISDDVAAKMVSVINGGPWKRIRSKMSPTFSSGKMRKMAHLINECAETTCKNLAEISETKKPYNIKEIFGAFTMDVIATTAFGTKLDSHHDPDNPFVKNAQKAFNQEQSITLLLI</sequence>